<sequence>YYTRGQKYYNSLRSYSQGQNVIEIYKNSCPLVICQKCYAFLSMLKNLRFLTSKWQKCIKFVPFAISKPLKLTANELLAVFFVFMIIIVKKNMLKKGYEIWPIKKYPRCGVPKSG</sequence>
<evidence type="ECO:0000313" key="2">
    <source>
        <dbReference type="EMBL" id="KKR79161.1"/>
    </source>
</evidence>
<organism evidence="2 3">
    <name type="scientific">Candidatus Nomurabacteria bacterium GW2011_GWA2_40_9</name>
    <dbReference type="NCBI Taxonomy" id="1618734"/>
    <lineage>
        <taxon>Bacteria</taxon>
        <taxon>Candidatus Nomuraibacteriota</taxon>
    </lineage>
</organism>
<gene>
    <name evidence="2" type="ORF">UU24_C0015G0001</name>
</gene>
<feature type="non-terminal residue" evidence="2">
    <location>
        <position position="1"/>
    </location>
</feature>
<dbReference type="EMBL" id="LBZW01000015">
    <property type="protein sequence ID" value="KKR79161.1"/>
    <property type="molecule type" value="Genomic_DNA"/>
</dbReference>
<dbReference type="AlphaFoldDB" id="A0A0G0TWG1"/>
<reference evidence="2 3" key="1">
    <citation type="journal article" date="2015" name="Nature">
        <title>rRNA introns, odd ribosomes, and small enigmatic genomes across a large radiation of phyla.</title>
        <authorList>
            <person name="Brown C.T."/>
            <person name="Hug L.A."/>
            <person name="Thomas B.C."/>
            <person name="Sharon I."/>
            <person name="Castelle C.J."/>
            <person name="Singh A."/>
            <person name="Wilkins M.J."/>
            <person name="Williams K.H."/>
            <person name="Banfield J.F."/>
        </authorList>
    </citation>
    <scope>NUCLEOTIDE SEQUENCE [LARGE SCALE GENOMIC DNA]</scope>
</reference>
<evidence type="ECO:0000313" key="3">
    <source>
        <dbReference type="Proteomes" id="UP000034749"/>
    </source>
</evidence>
<keyword evidence="1" id="KW-0812">Transmembrane</keyword>
<protein>
    <submittedName>
        <fullName evidence="2">Uncharacterized protein</fullName>
    </submittedName>
</protein>
<keyword evidence="1" id="KW-0472">Membrane</keyword>
<accession>A0A0G0TWG1</accession>
<keyword evidence="1" id="KW-1133">Transmembrane helix</keyword>
<name>A0A0G0TWG1_9BACT</name>
<comment type="caution">
    <text evidence="2">The sequence shown here is derived from an EMBL/GenBank/DDBJ whole genome shotgun (WGS) entry which is preliminary data.</text>
</comment>
<evidence type="ECO:0000256" key="1">
    <source>
        <dbReference type="SAM" id="Phobius"/>
    </source>
</evidence>
<feature type="transmembrane region" description="Helical" evidence="1">
    <location>
        <begin position="71"/>
        <end position="88"/>
    </location>
</feature>
<dbReference type="Proteomes" id="UP000034749">
    <property type="component" value="Unassembled WGS sequence"/>
</dbReference>
<proteinExistence type="predicted"/>